<feature type="binding site" evidence="5">
    <location>
        <position position="109"/>
    </location>
    <ligand>
        <name>Zn(2+)</name>
        <dbReference type="ChEBI" id="CHEBI:29105"/>
        <note>structural</note>
    </ligand>
</feature>
<comment type="subunit">
    <text evidence="5 7">Monomer.</text>
</comment>
<dbReference type="GO" id="GO:0005737">
    <property type="term" value="C:cytoplasm"/>
    <property type="evidence" value="ECO:0007669"/>
    <property type="project" value="UniProtKB-SubCell"/>
</dbReference>
<feature type="domain" description="Adenylate kinase active site lid" evidence="8">
    <location>
        <begin position="83"/>
        <end position="118"/>
    </location>
</feature>
<feature type="binding site" evidence="5">
    <location>
        <begin position="92"/>
        <end position="93"/>
    </location>
    <ligand>
        <name>ATP</name>
        <dbReference type="ChEBI" id="CHEBI:30616"/>
    </ligand>
</feature>
<feature type="binding site" evidence="5">
    <location>
        <position position="48"/>
    </location>
    <ligand>
        <name>AMP</name>
        <dbReference type="ChEBI" id="CHEBI:456215"/>
    </ligand>
</feature>
<evidence type="ECO:0000256" key="7">
    <source>
        <dbReference type="RuleBase" id="RU003331"/>
    </source>
</evidence>
<protein>
    <recommendedName>
        <fullName evidence="5 7">Adenylate kinase</fullName>
        <shortName evidence="5">AK</shortName>
        <ecNumber evidence="5 7">2.7.4.3</ecNumber>
    </recommendedName>
    <alternativeName>
        <fullName evidence="5">ATP-AMP transphosphorylase</fullName>
    </alternativeName>
    <alternativeName>
        <fullName evidence="5">ATP:AMP phosphotransferase</fullName>
    </alternativeName>
    <alternativeName>
        <fullName evidence="5">Adenylate monophosphate kinase</fullName>
    </alternativeName>
</protein>
<evidence type="ECO:0000256" key="1">
    <source>
        <dbReference type="ARBA" id="ARBA00022679"/>
    </source>
</evidence>
<dbReference type="PROSITE" id="PS00113">
    <property type="entry name" value="ADENYLATE_KINASE"/>
    <property type="match status" value="1"/>
</dbReference>
<feature type="region of interest" description="LID" evidence="5">
    <location>
        <begin position="82"/>
        <end position="119"/>
    </location>
</feature>
<gene>
    <name evidence="5" type="primary">adk</name>
    <name evidence="9" type="ORF">Acaty_c0639</name>
</gene>
<comment type="similarity">
    <text evidence="5 6">Belongs to the adenylate kinase family.</text>
</comment>
<comment type="catalytic activity">
    <reaction evidence="5 7">
        <text>AMP + ATP = 2 ADP</text>
        <dbReference type="Rhea" id="RHEA:12973"/>
        <dbReference type="ChEBI" id="CHEBI:30616"/>
        <dbReference type="ChEBI" id="CHEBI:456215"/>
        <dbReference type="ChEBI" id="CHEBI:456216"/>
        <dbReference type="EC" id="2.7.4.3"/>
    </reaction>
</comment>
<dbReference type="SUPFAM" id="SSF52540">
    <property type="entry name" value="P-loop containing nucleoside triphosphate hydrolases"/>
    <property type="match status" value="1"/>
</dbReference>
<keyword evidence="5" id="KW-0862">Zinc</keyword>
<keyword evidence="5" id="KW-0963">Cytoplasm</keyword>
<proteinExistence type="inferred from homology"/>
<dbReference type="AlphaFoldDB" id="A0A059ZND3"/>
<dbReference type="CDD" id="cd01428">
    <property type="entry name" value="ADK"/>
    <property type="match status" value="1"/>
</dbReference>
<reference evidence="9 10" key="1">
    <citation type="journal article" date="2009" name="J. Bacteriol.">
        <title>Draft genome sequence of the extremely acidophilic bacterium Acidithiobacillus caldus ATCC 51756 reveals metabolic versatility in the genus Acidithiobacillus.</title>
        <authorList>
            <person name="Valdes J."/>
            <person name="Quatrini R."/>
            <person name="Hallberg K."/>
            <person name="Dopson M."/>
            <person name="Valenzuela P.D."/>
            <person name="Holmes D.S."/>
        </authorList>
    </citation>
    <scope>NUCLEOTIDE SEQUENCE [LARGE SCALE GENOMIC DNA]</scope>
    <source>
        <strain evidence="10">ATCC 51756 / DSM 8584 / KU</strain>
    </source>
</reference>
<name>A0A059ZND3_ACICK</name>
<feature type="binding site" evidence="5">
    <location>
        <begin position="41"/>
        <end position="44"/>
    </location>
    <ligand>
        <name>AMP</name>
        <dbReference type="ChEBI" id="CHEBI:456215"/>
    </ligand>
</feature>
<evidence type="ECO:0000256" key="6">
    <source>
        <dbReference type="RuleBase" id="RU003330"/>
    </source>
</evidence>
<dbReference type="Gene3D" id="3.40.50.300">
    <property type="entry name" value="P-loop containing nucleotide triphosphate hydrolases"/>
    <property type="match status" value="1"/>
</dbReference>
<keyword evidence="1 5" id="KW-0808">Transferase</keyword>
<dbReference type="InterPro" id="IPR033690">
    <property type="entry name" value="Adenylat_kinase_CS"/>
</dbReference>
<evidence type="ECO:0000313" key="9">
    <source>
        <dbReference type="EMBL" id="AIA54519.1"/>
    </source>
</evidence>
<dbReference type="InterPro" id="IPR027417">
    <property type="entry name" value="P-loop_NTPase"/>
</dbReference>
<feature type="binding site" evidence="5">
    <location>
        <position position="155"/>
    </location>
    <ligand>
        <name>ATP</name>
        <dbReference type="ChEBI" id="CHEBI:30616"/>
    </ligand>
</feature>
<feature type="binding site" evidence="5">
    <location>
        <begin position="13"/>
        <end position="15"/>
    </location>
    <ligand>
        <name>AMP</name>
        <dbReference type="ChEBI" id="CHEBI:456215"/>
    </ligand>
</feature>
<sequence>MGRRAKAVMDSGALVGDEIILGIVRERLAEPDAARGVLFDGFPRTLAQAKALDEMVAGATVVIRAIVHLVLADEDIVERLSGRRVCAQCGAIYHVRFQPPTRAGICDRCGGELLQRDDDKPEVIRHRLEVYRRDTEPLIAYYAGRPGYREISAVGDSEAVSMRILEELGEAHG</sequence>
<keyword evidence="5 7" id="KW-0067">ATP-binding</keyword>
<keyword evidence="5" id="KW-0479">Metal-binding</keyword>
<dbReference type="KEGG" id="acz:Acaty_c0639"/>
<dbReference type="EC" id="2.7.4.3" evidence="5 7"/>
<evidence type="ECO:0000259" key="8">
    <source>
        <dbReference type="Pfam" id="PF05191"/>
    </source>
</evidence>
<keyword evidence="4 5" id="KW-0418">Kinase</keyword>
<feature type="binding site" evidence="5">
    <location>
        <position position="106"/>
    </location>
    <ligand>
        <name>Zn(2+)</name>
        <dbReference type="ChEBI" id="CHEBI:29105"/>
        <note>structural</note>
    </ligand>
</feature>
<evidence type="ECO:0000256" key="5">
    <source>
        <dbReference type="HAMAP-Rule" id="MF_00235"/>
    </source>
</evidence>
<evidence type="ECO:0000256" key="2">
    <source>
        <dbReference type="ARBA" id="ARBA00022727"/>
    </source>
</evidence>
<comment type="domain">
    <text evidence="5">Consists of three domains, a large central CORE domain and two small peripheral domains, NMPbind and LID, which undergo movements during catalysis. The LID domain closes over the site of phosphoryl transfer upon ATP binding. Assembling and dissambling the active center during each catalytic cycle provides an effective means to prevent ATP hydrolysis. Some bacteria have evolved a zinc-coordinating structure that stabilizes the LID domain.</text>
</comment>
<accession>A0A059ZND3</accession>
<organism evidence="9 10">
    <name type="scientific">Acidithiobacillus caldus (strain ATCC 51756 / DSM 8584 / KU)</name>
    <dbReference type="NCBI Taxonomy" id="637389"/>
    <lineage>
        <taxon>Bacteria</taxon>
        <taxon>Pseudomonadati</taxon>
        <taxon>Pseudomonadota</taxon>
        <taxon>Acidithiobacillia</taxon>
        <taxon>Acidithiobacillales</taxon>
        <taxon>Acidithiobacillaceae</taxon>
        <taxon>Acidithiobacillus</taxon>
    </lineage>
</organism>
<dbReference type="Proteomes" id="UP000005522">
    <property type="component" value="Chromosome"/>
</dbReference>
<dbReference type="HAMAP" id="MF_00235">
    <property type="entry name" value="Adenylate_kinase_Adk"/>
    <property type="match status" value="1"/>
</dbReference>
<comment type="pathway">
    <text evidence="5">Purine metabolism; AMP biosynthesis via salvage pathway; AMP from ADP: step 1/1.</text>
</comment>
<feature type="binding site" evidence="5">
    <location>
        <position position="86"/>
    </location>
    <ligand>
        <name>Zn(2+)</name>
        <dbReference type="ChEBI" id="CHEBI:29105"/>
        <note>structural</note>
    </ligand>
</feature>
<dbReference type="GO" id="GO:0004017">
    <property type="term" value="F:AMP kinase activity"/>
    <property type="evidence" value="ECO:0007669"/>
    <property type="project" value="UniProtKB-UniRule"/>
</dbReference>
<dbReference type="NCBIfam" id="TIGR01351">
    <property type="entry name" value="adk"/>
    <property type="match status" value="1"/>
</dbReference>
<feature type="binding site" evidence="5">
    <location>
        <position position="83"/>
    </location>
    <ligand>
        <name>ATP</name>
        <dbReference type="ChEBI" id="CHEBI:30616"/>
    </ligand>
</feature>
<keyword evidence="2 5" id="KW-0545">Nucleotide biosynthesis</keyword>
<feature type="binding site" evidence="5">
    <location>
        <position position="116"/>
    </location>
    <ligand>
        <name>AMP</name>
        <dbReference type="ChEBI" id="CHEBI:456215"/>
    </ligand>
</feature>
<dbReference type="UniPathway" id="UPA00588">
    <property type="reaction ID" value="UER00649"/>
</dbReference>
<dbReference type="PRINTS" id="PR00094">
    <property type="entry name" value="ADENYLTKNASE"/>
</dbReference>
<dbReference type="Pfam" id="PF00406">
    <property type="entry name" value="ADK"/>
    <property type="match status" value="1"/>
</dbReference>
<dbReference type="GO" id="GO:0005524">
    <property type="term" value="F:ATP binding"/>
    <property type="evidence" value="ECO:0007669"/>
    <property type="project" value="UniProtKB-UniRule"/>
</dbReference>
<dbReference type="GO" id="GO:0044209">
    <property type="term" value="P:AMP salvage"/>
    <property type="evidence" value="ECO:0007669"/>
    <property type="project" value="UniProtKB-UniRule"/>
</dbReference>
<keyword evidence="3 5" id="KW-0547">Nucleotide-binding</keyword>
<feature type="binding site" evidence="5">
    <location>
        <position position="127"/>
    </location>
    <ligand>
        <name>AMP</name>
        <dbReference type="ChEBI" id="CHEBI:456215"/>
    </ligand>
</feature>
<feature type="binding site" evidence="5">
    <location>
        <position position="89"/>
    </location>
    <ligand>
        <name>Zn(2+)</name>
        <dbReference type="ChEBI" id="CHEBI:29105"/>
        <note>structural</note>
    </ligand>
</feature>
<dbReference type="InterPro" id="IPR006259">
    <property type="entry name" value="Adenyl_kin_sub"/>
</dbReference>
<evidence type="ECO:0000256" key="3">
    <source>
        <dbReference type="ARBA" id="ARBA00022741"/>
    </source>
</evidence>
<dbReference type="InterPro" id="IPR007862">
    <property type="entry name" value="Adenylate_kinase_lid-dom"/>
</dbReference>
<evidence type="ECO:0000256" key="4">
    <source>
        <dbReference type="ARBA" id="ARBA00022777"/>
    </source>
</evidence>
<comment type="caution">
    <text evidence="5">Lacks conserved residue(s) required for the propagation of feature annotation.</text>
</comment>
<dbReference type="eggNOG" id="COG0563">
    <property type="taxonomic scope" value="Bacteria"/>
</dbReference>
<comment type="function">
    <text evidence="5">Catalyzes the reversible transfer of the terminal phosphate group between ATP and AMP. Plays an important role in cellular energy homeostasis and in adenine nucleotide metabolism.</text>
</comment>
<dbReference type="GO" id="GO:0008270">
    <property type="term" value="F:zinc ion binding"/>
    <property type="evidence" value="ECO:0007669"/>
    <property type="project" value="UniProtKB-UniRule"/>
</dbReference>
<dbReference type="EMBL" id="CP005986">
    <property type="protein sequence ID" value="AIA54519.1"/>
    <property type="molecule type" value="Genomic_DNA"/>
</dbReference>
<dbReference type="PANTHER" id="PTHR23359">
    <property type="entry name" value="NUCLEOTIDE KINASE"/>
    <property type="match status" value="1"/>
</dbReference>
<evidence type="ECO:0000313" key="10">
    <source>
        <dbReference type="Proteomes" id="UP000005522"/>
    </source>
</evidence>
<comment type="subcellular location">
    <subcellularLocation>
        <location evidence="5 7">Cytoplasm</location>
    </subcellularLocation>
</comment>
<dbReference type="InterPro" id="IPR000850">
    <property type="entry name" value="Adenylat/UMP-CMP_kin"/>
</dbReference>
<dbReference type="HOGENOM" id="CLU_032354_1_0_6"/>
<dbReference type="Pfam" id="PF05191">
    <property type="entry name" value="ADK_lid"/>
    <property type="match status" value="1"/>
</dbReference>